<dbReference type="Proteomes" id="UP001642483">
    <property type="component" value="Unassembled WGS sequence"/>
</dbReference>
<accession>A0ABP0G0W4</accession>
<keyword evidence="2" id="KW-1185">Reference proteome</keyword>
<evidence type="ECO:0000313" key="2">
    <source>
        <dbReference type="Proteomes" id="UP001642483"/>
    </source>
</evidence>
<comment type="caution">
    <text evidence="1">The sequence shown here is derived from an EMBL/GenBank/DDBJ whole genome shotgun (WGS) entry which is preliminary data.</text>
</comment>
<name>A0ABP0G0W4_CLALP</name>
<reference evidence="1 2" key="1">
    <citation type="submission" date="2024-02" db="EMBL/GenBank/DDBJ databases">
        <authorList>
            <person name="Daric V."/>
            <person name="Darras S."/>
        </authorList>
    </citation>
    <scope>NUCLEOTIDE SEQUENCE [LARGE SCALE GENOMIC DNA]</scope>
</reference>
<gene>
    <name evidence="1" type="ORF">CVLEPA_LOCUS16604</name>
</gene>
<evidence type="ECO:0000313" key="1">
    <source>
        <dbReference type="EMBL" id="CAK8685475.1"/>
    </source>
</evidence>
<organism evidence="1 2">
    <name type="scientific">Clavelina lepadiformis</name>
    <name type="common">Light-bulb sea squirt</name>
    <name type="synonym">Ascidia lepadiformis</name>
    <dbReference type="NCBI Taxonomy" id="159417"/>
    <lineage>
        <taxon>Eukaryota</taxon>
        <taxon>Metazoa</taxon>
        <taxon>Chordata</taxon>
        <taxon>Tunicata</taxon>
        <taxon>Ascidiacea</taxon>
        <taxon>Aplousobranchia</taxon>
        <taxon>Clavelinidae</taxon>
        <taxon>Clavelina</taxon>
    </lineage>
</organism>
<proteinExistence type="predicted"/>
<protein>
    <submittedName>
        <fullName evidence="1">Uncharacterized protein</fullName>
    </submittedName>
</protein>
<sequence length="84" mass="10116">MTSQKQNDHFRWGIRVKIKDIHQRSSNVSRSRCNYIVRIPHHIPRSKPVLQNLESFFLEHCCVGFGRIFYIRIGVLWLCLMAFW</sequence>
<dbReference type="EMBL" id="CAWYQH010000100">
    <property type="protein sequence ID" value="CAK8685475.1"/>
    <property type="molecule type" value="Genomic_DNA"/>
</dbReference>